<dbReference type="Proteomes" id="UP001597083">
    <property type="component" value="Unassembled WGS sequence"/>
</dbReference>
<dbReference type="PANTHER" id="PTHR43884:SF20">
    <property type="entry name" value="ACYL-COA DEHYDROGENASE FADE28"/>
    <property type="match status" value="1"/>
</dbReference>
<protein>
    <submittedName>
        <fullName evidence="5">Acyl-CoA dehydrogenase family protein</fullName>
        <ecNumber evidence="5">1.-.-.-</ecNumber>
    </submittedName>
</protein>
<keyword evidence="6" id="KW-1185">Reference proteome</keyword>
<sequence>MAGDPAGYSAALWKEMVDLGWTGLAVPEEHGGVGEGFLEVCLLFEQLGYALVPTPLPVTVACCALPIARHGTDAQKSEWLDAISRGRIITCTPPAWDRPASAPIATPADSGDGFVIDGEAQFVPYASTAESILVTAHVDGDGRRAILLDTDTPGLAIEPSNTIGFDRPCRVTFNGVRAPSDRVLGGNGDPVEAIALYGAAAT</sequence>
<dbReference type="EC" id="1.-.-.-" evidence="5"/>
<evidence type="ECO:0000259" key="4">
    <source>
        <dbReference type="Pfam" id="PF02771"/>
    </source>
</evidence>
<dbReference type="Gene3D" id="1.10.540.10">
    <property type="entry name" value="Acyl-CoA dehydrogenase/oxidase, N-terminal domain"/>
    <property type="match status" value="1"/>
</dbReference>
<accession>A0ABW3CE36</accession>
<proteinExistence type="predicted"/>
<organism evidence="5 6">
    <name type="scientific">Actinomadura adrarensis</name>
    <dbReference type="NCBI Taxonomy" id="1819600"/>
    <lineage>
        <taxon>Bacteria</taxon>
        <taxon>Bacillati</taxon>
        <taxon>Actinomycetota</taxon>
        <taxon>Actinomycetes</taxon>
        <taxon>Streptosporangiales</taxon>
        <taxon>Thermomonosporaceae</taxon>
        <taxon>Actinomadura</taxon>
    </lineage>
</organism>
<dbReference type="Gene3D" id="2.40.110.10">
    <property type="entry name" value="Butyryl-CoA Dehydrogenase, subunit A, domain 2"/>
    <property type="match status" value="1"/>
</dbReference>
<feature type="non-terminal residue" evidence="5">
    <location>
        <position position="202"/>
    </location>
</feature>
<evidence type="ECO:0000313" key="6">
    <source>
        <dbReference type="Proteomes" id="UP001597083"/>
    </source>
</evidence>
<reference evidence="6" key="1">
    <citation type="journal article" date="2019" name="Int. J. Syst. Evol. Microbiol.">
        <title>The Global Catalogue of Microorganisms (GCM) 10K type strain sequencing project: providing services to taxonomists for standard genome sequencing and annotation.</title>
        <authorList>
            <consortium name="The Broad Institute Genomics Platform"/>
            <consortium name="The Broad Institute Genome Sequencing Center for Infectious Disease"/>
            <person name="Wu L."/>
            <person name="Ma J."/>
        </authorList>
    </citation>
    <scope>NUCLEOTIDE SEQUENCE [LARGE SCALE GENOMIC DNA]</scope>
    <source>
        <strain evidence="6">JCM 31696</strain>
    </source>
</reference>
<dbReference type="InterPro" id="IPR013786">
    <property type="entry name" value="AcylCoA_DH/ox_N"/>
</dbReference>
<evidence type="ECO:0000256" key="3">
    <source>
        <dbReference type="ARBA" id="ARBA00023002"/>
    </source>
</evidence>
<keyword evidence="2" id="KW-0274">FAD</keyword>
<dbReference type="InterPro" id="IPR046373">
    <property type="entry name" value="Acyl-CoA_Oxase/DH_mid-dom_sf"/>
</dbReference>
<dbReference type="PANTHER" id="PTHR43884">
    <property type="entry name" value="ACYL-COA DEHYDROGENASE"/>
    <property type="match status" value="1"/>
</dbReference>
<dbReference type="EMBL" id="JBHTIR010001561">
    <property type="protein sequence ID" value="MFD0852703.1"/>
    <property type="molecule type" value="Genomic_DNA"/>
</dbReference>
<dbReference type="Pfam" id="PF02771">
    <property type="entry name" value="Acyl-CoA_dh_N"/>
    <property type="match status" value="1"/>
</dbReference>
<dbReference type="InterPro" id="IPR009100">
    <property type="entry name" value="AcylCoA_DH/oxidase_NM_dom_sf"/>
</dbReference>
<name>A0ABW3CE36_9ACTN</name>
<evidence type="ECO:0000256" key="1">
    <source>
        <dbReference type="ARBA" id="ARBA00022630"/>
    </source>
</evidence>
<keyword evidence="3 5" id="KW-0560">Oxidoreductase</keyword>
<keyword evidence="1" id="KW-0285">Flavoprotein</keyword>
<feature type="domain" description="Acyl-CoA dehydrogenase/oxidase N-terminal" evidence="4">
    <location>
        <begin position="8"/>
        <end position="86"/>
    </location>
</feature>
<evidence type="ECO:0000256" key="2">
    <source>
        <dbReference type="ARBA" id="ARBA00022827"/>
    </source>
</evidence>
<dbReference type="SUPFAM" id="SSF56645">
    <property type="entry name" value="Acyl-CoA dehydrogenase NM domain-like"/>
    <property type="match status" value="1"/>
</dbReference>
<comment type="caution">
    <text evidence="5">The sequence shown here is derived from an EMBL/GenBank/DDBJ whole genome shotgun (WGS) entry which is preliminary data.</text>
</comment>
<dbReference type="GO" id="GO:0016491">
    <property type="term" value="F:oxidoreductase activity"/>
    <property type="evidence" value="ECO:0007669"/>
    <property type="project" value="UniProtKB-KW"/>
</dbReference>
<gene>
    <name evidence="5" type="ORF">ACFQ07_10730</name>
</gene>
<dbReference type="InterPro" id="IPR037069">
    <property type="entry name" value="AcylCoA_DH/ox_N_sf"/>
</dbReference>
<evidence type="ECO:0000313" key="5">
    <source>
        <dbReference type="EMBL" id="MFD0852703.1"/>
    </source>
</evidence>